<feature type="compositionally biased region" description="Gly residues" evidence="16">
    <location>
        <begin position="836"/>
        <end position="846"/>
    </location>
</feature>
<keyword evidence="14 17" id="KW-0472">Membrane</keyword>
<feature type="compositionally biased region" description="Low complexity" evidence="16">
    <location>
        <begin position="847"/>
        <end position="856"/>
    </location>
</feature>
<comment type="catalytic activity">
    <reaction evidence="1">
        <text>S-ubiquitinyl-[E2 ubiquitin-conjugating enzyme]-L-cysteine + [acceptor protein]-L-lysine = [E2 ubiquitin-conjugating enzyme]-L-cysteine + N(6)-ubiquitinyl-[acceptor protein]-L-lysine.</text>
        <dbReference type="EC" id="2.3.2.27"/>
    </reaction>
</comment>
<dbReference type="InterPro" id="IPR050731">
    <property type="entry name" value="HRD1_E3_ubiq-ligases"/>
</dbReference>
<evidence type="ECO:0000256" key="5">
    <source>
        <dbReference type="ARBA" id="ARBA00012483"/>
    </source>
</evidence>
<dbReference type="SMART" id="SM00184">
    <property type="entry name" value="RING"/>
    <property type="match status" value="1"/>
</dbReference>
<keyword evidence="13 17" id="KW-1133">Transmembrane helix</keyword>
<feature type="transmembrane region" description="Helical" evidence="17">
    <location>
        <begin position="98"/>
        <end position="118"/>
    </location>
</feature>
<feature type="compositionally biased region" description="Polar residues" evidence="16">
    <location>
        <begin position="742"/>
        <end position="790"/>
    </location>
</feature>
<dbReference type="GO" id="GO:0008270">
    <property type="term" value="F:zinc ion binding"/>
    <property type="evidence" value="ECO:0007669"/>
    <property type="project" value="UniProtKB-KW"/>
</dbReference>
<evidence type="ECO:0000256" key="9">
    <source>
        <dbReference type="ARBA" id="ARBA00022771"/>
    </source>
</evidence>
<dbReference type="PANTHER" id="PTHR22763">
    <property type="entry name" value="RING ZINC FINGER PROTEIN"/>
    <property type="match status" value="1"/>
</dbReference>
<evidence type="ECO:0000256" key="3">
    <source>
        <dbReference type="ARBA" id="ARBA00004906"/>
    </source>
</evidence>
<evidence type="ECO:0000313" key="19">
    <source>
        <dbReference type="EMBL" id="KAJ2901300.1"/>
    </source>
</evidence>
<keyword evidence="8" id="KW-0479">Metal-binding</keyword>
<evidence type="ECO:0000256" key="12">
    <source>
        <dbReference type="ARBA" id="ARBA00022833"/>
    </source>
</evidence>
<dbReference type="InterPro" id="IPR058051">
    <property type="entry name" value="Znf_RING_synoviolin"/>
</dbReference>
<evidence type="ECO:0000256" key="10">
    <source>
        <dbReference type="ARBA" id="ARBA00022786"/>
    </source>
</evidence>
<evidence type="ECO:0000256" key="6">
    <source>
        <dbReference type="ARBA" id="ARBA00022679"/>
    </source>
</evidence>
<dbReference type="Gene3D" id="3.30.40.10">
    <property type="entry name" value="Zinc/RING finger domain, C3HC4 (zinc finger)"/>
    <property type="match status" value="1"/>
</dbReference>
<proteinExistence type="inferred from homology"/>
<keyword evidence="12" id="KW-0862">Zinc</keyword>
<dbReference type="CDD" id="cd16479">
    <property type="entry name" value="RING-H2_synoviolin"/>
    <property type="match status" value="1"/>
</dbReference>
<dbReference type="AlphaFoldDB" id="A0AAD5RPL3"/>
<evidence type="ECO:0000313" key="20">
    <source>
        <dbReference type="Proteomes" id="UP001201980"/>
    </source>
</evidence>
<accession>A0AAD5RPL3</accession>
<evidence type="ECO:0000256" key="2">
    <source>
        <dbReference type="ARBA" id="ARBA00004477"/>
    </source>
</evidence>
<keyword evidence="6" id="KW-0808">Transferase</keyword>
<keyword evidence="11" id="KW-0256">Endoplasmic reticulum</keyword>
<protein>
    <recommendedName>
        <fullName evidence="5">RING-type E3 ubiquitin transferase</fullName>
        <ecNumber evidence="5">2.3.2.27</ecNumber>
    </recommendedName>
</protein>
<evidence type="ECO:0000259" key="18">
    <source>
        <dbReference type="PROSITE" id="PS50089"/>
    </source>
</evidence>
<comment type="caution">
    <text evidence="19">The sequence shown here is derived from an EMBL/GenBank/DDBJ whole genome shotgun (WGS) entry which is preliminary data.</text>
</comment>
<feature type="transmembrane region" description="Helical" evidence="17">
    <location>
        <begin position="31"/>
        <end position="53"/>
    </location>
</feature>
<dbReference type="InterPro" id="IPR057992">
    <property type="entry name" value="TPR_SYVN1_N"/>
</dbReference>
<feature type="compositionally biased region" description="Basic and acidic residues" evidence="16">
    <location>
        <begin position="471"/>
        <end position="483"/>
    </location>
</feature>
<feature type="region of interest" description="Disordered" evidence="16">
    <location>
        <begin position="397"/>
        <end position="443"/>
    </location>
</feature>
<dbReference type="EC" id="2.3.2.27" evidence="5"/>
<dbReference type="GO" id="GO:0061630">
    <property type="term" value="F:ubiquitin protein ligase activity"/>
    <property type="evidence" value="ECO:0007669"/>
    <property type="project" value="UniProtKB-EC"/>
</dbReference>
<feature type="domain" description="RING-type" evidence="18">
    <location>
        <begin position="343"/>
        <end position="393"/>
    </location>
</feature>
<gene>
    <name evidence="19" type="ORF">MKZ38_001967</name>
</gene>
<keyword evidence="9 15" id="KW-0863">Zinc-finger</keyword>
<evidence type="ECO:0000256" key="8">
    <source>
        <dbReference type="ARBA" id="ARBA00022723"/>
    </source>
</evidence>
<dbReference type="Pfam" id="PF25563">
    <property type="entry name" value="TPR_SYVN1_N"/>
    <property type="match status" value="1"/>
</dbReference>
<evidence type="ECO:0000256" key="7">
    <source>
        <dbReference type="ARBA" id="ARBA00022692"/>
    </source>
</evidence>
<dbReference type="PANTHER" id="PTHR22763:SF184">
    <property type="entry name" value="E3 UBIQUITIN-PROTEIN LIGASE SYNOVIOLIN"/>
    <property type="match status" value="1"/>
</dbReference>
<comment type="similarity">
    <text evidence="4">Belongs to the HRD1 family.</text>
</comment>
<feature type="compositionally biased region" description="Basic and acidic residues" evidence="16">
    <location>
        <begin position="428"/>
        <end position="440"/>
    </location>
</feature>
<comment type="subcellular location">
    <subcellularLocation>
        <location evidence="2">Endoplasmic reticulum membrane</location>
        <topology evidence="2">Multi-pass membrane protein</topology>
    </subcellularLocation>
</comment>
<keyword evidence="10" id="KW-0833">Ubl conjugation pathway</keyword>
<dbReference type="PROSITE" id="PS50089">
    <property type="entry name" value="ZF_RING_2"/>
    <property type="match status" value="1"/>
</dbReference>
<evidence type="ECO:0000256" key="13">
    <source>
        <dbReference type="ARBA" id="ARBA00022989"/>
    </source>
</evidence>
<evidence type="ECO:0000256" key="1">
    <source>
        <dbReference type="ARBA" id="ARBA00000900"/>
    </source>
</evidence>
<keyword evidence="7 17" id="KW-0812">Transmembrane</keyword>
<keyword evidence="20" id="KW-1185">Reference proteome</keyword>
<evidence type="ECO:0000256" key="14">
    <source>
        <dbReference type="ARBA" id="ARBA00023136"/>
    </source>
</evidence>
<feature type="region of interest" description="Disordered" evidence="16">
    <location>
        <begin position="727"/>
        <end position="901"/>
    </location>
</feature>
<feature type="region of interest" description="Disordered" evidence="16">
    <location>
        <begin position="602"/>
        <end position="625"/>
    </location>
</feature>
<sequence>MRIAWYASASTALAASVVVSAFHQRANFYSAMVYLSQSSFCLIVLVNFILMAYTAFMYSLQRLCFGTLRQIETEQLYERTWYAITETLLAMTMFRDEIGAWFLVMFTALVTGRVWGWIGDGRVEVLEQQPPQNPRLFHSRLSVSLLLSIFYDIWILRYVINTVIDQAKPTMMVMFLFEFAVLSIQSIRTAARYGISVYDHWVTAKQTRDGLERKRREIRHTRADIWRRREDGGPESEAHNEELPEEDDVDEIDIEVPGWENKGLFILSLELIIDALKCLIYIAFFSILLVFFTMPLHIMRDLFFTFRSLIKRVNALMKYRRAVRDMDRYPDATQEELTRENTCIICREEMRPWTATPDSVERNRPKKLPCGHILHFGCLKSWLERQQVCPTCRRSVTERNNQDQAPGGGNGVARGDQGQQQAGNPDGARGDEPQQRERGGVRIFNLGPIRLGFVRGNPNQLQELAERFNAGDDNLHPDEHGHNNDQQPQQHHEHHNQPQQGDGHDQGGRGADIHLLGRGSGGQNNISLAAAGAQLFEVEQHLFREMQGAINRHQETHVAQLLWSELMRLRQVGEHQQQNMGMRVAQGGGGVPAVSPVVGAGAGAGAGAGGTPSPQPQRAHPANQQAPIGLPPLPQYPPQHLQHHWPPSANFPPRVMTPTVTRHVGPPYGSAIPSGSADLPEGVVIPPGWQLLPLQRMDAASQPNMTAAASLQTSQQISQLMNQHLNNLVNPQVPPSDGVGGSNSPTTAIPDSQATINNASGPTGEPSSSTQDQAGPSMAPSVSETRNVQASGDVASPTPVVPNWGSRSQLFGGQAAAESEETNRPLFGDGEEASGSGPGTGPGTGSSSGPEAGPTSDASSDDEPFENESSGGSDNSSEASSTGGRATRHVTVEDATDSEDE</sequence>
<dbReference type="EMBL" id="JAKWBI020000157">
    <property type="protein sequence ID" value="KAJ2901300.1"/>
    <property type="molecule type" value="Genomic_DNA"/>
</dbReference>
<evidence type="ECO:0000256" key="4">
    <source>
        <dbReference type="ARBA" id="ARBA00010089"/>
    </source>
</evidence>
<evidence type="ECO:0000256" key="11">
    <source>
        <dbReference type="ARBA" id="ARBA00022824"/>
    </source>
</evidence>
<feature type="compositionally biased region" description="Low complexity" evidence="16">
    <location>
        <begin position="869"/>
        <end position="884"/>
    </location>
</feature>
<dbReference type="Proteomes" id="UP001201980">
    <property type="component" value="Unassembled WGS sequence"/>
</dbReference>
<dbReference type="GO" id="GO:0036503">
    <property type="term" value="P:ERAD pathway"/>
    <property type="evidence" value="ECO:0007669"/>
    <property type="project" value="TreeGrafter"/>
</dbReference>
<comment type="pathway">
    <text evidence="3">Protein modification; protein ubiquitination.</text>
</comment>
<dbReference type="InterPro" id="IPR013083">
    <property type="entry name" value="Znf_RING/FYVE/PHD"/>
</dbReference>
<dbReference type="Pfam" id="PF13639">
    <property type="entry name" value="zf-RING_2"/>
    <property type="match status" value="1"/>
</dbReference>
<organism evidence="19 20">
    <name type="scientific">Zalerion maritima</name>
    <dbReference type="NCBI Taxonomy" id="339359"/>
    <lineage>
        <taxon>Eukaryota</taxon>
        <taxon>Fungi</taxon>
        <taxon>Dikarya</taxon>
        <taxon>Ascomycota</taxon>
        <taxon>Pezizomycotina</taxon>
        <taxon>Sordariomycetes</taxon>
        <taxon>Lulworthiomycetidae</taxon>
        <taxon>Lulworthiales</taxon>
        <taxon>Lulworthiaceae</taxon>
        <taxon>Zalerion</taxon>
    </lineage>
</organism>
<dbReference type="InterPro" id="IPR001841">
    <property type="entry name" value="Znf_RING"/>
</dbReference>
<dbReference type="GO" id="GO:0005789">
    <property type="term" value="C:endoplasmic reticulum membrane"/>
    <property type="evidence" value="ECO:0007669"/>
    <property type="project" value="UniProtKB-SubCell"/>
</dbReference>
<reference evidence="19" key="1">
    <citation type="submission" date="2022-07" db="EMBL/GenBank/DDBJ databases">
        <title>Draft genome sequence of Zalerion maritima ATCC 34329, a (micro)plastics degrading marine fungus.</title>
        <authorList>
            <person name="Paco A."/>
            <person name="Goncalves M.F.M."/>
            <person name="Rocha-Santos T.A.P."/>
            <person name="Alves A."/>
        </authorList>
    </citation>
    <scope>NUCLEOTIDE SEQUENCE</scope>
    <source>
        <strain evidence="19">ATCC 34329</strain>
    </source>
</reference>
<feature type="transmembrane region" description="Helical" evidence="17">
    <location>
        <begin position="138"/>
        <end position="160"/>
    </location>
</feature>
<evidence type="ECO:0000256" key="15">
    <source>
        <dbReference type="PROSITE-ProRule" id="PRU00175"/>
    </source>
</evidence>
<feature type="transmembrane region" description="Helical" evidence="17">
    <location>
        <begin position="279"/>
        <end position="298"/>
    </location>
</feature>
<evidence type="ECO:0000256" key="17">
    <source>
        <dbReference type="SAM" id="Phobius"/>
    </source>
</evidence>
<evidence type="ECO:0000256" key="16">
    <source>
        <dbReference type="SAM" id="MobiDB-lite"/>
    </source>
</evidence>
<dbReference type="GO" id="GO:0043161">
    <property type="term" value="P:proteasome-mediated ubiquitin-dependent protein catabolic process"/>
    <property type="evidence" value="ECO:0007669"/>
    <property type="project" value="TreeGrafter"/>
</dbReference>
<feature type="region of interest" description="Disordered" evidence="16">
    <location>
        <begin position="471"/>
        <end position="518"/>
    </location>
</feature>
<dbReference type="SUPFAM" id="SSF57850">
    <property type="entry name" value="RING/U-box"/>
    <property type="match status" value="1"/>
</dbReference>
<name>A0AAD5RPL3_9PEZI</name>